<sequence>MCEWFILRKKEKTNKLNCILRKKLLDFYGKGFYNPNMQYSKGAVDDLCGCLRPGCWNS</sequence>
<dbReference type="EMBL" id="LSZW01000064">
    <property type="protein sequence ID" value="KXK64629.1"/>
    <property type="molecule type" value="Genomic_DNA"/>
</dbReference>
<comment type="caution">
    <text evidence="1">The sequence shown here is derived from an EMBL/GenBank/DDBJ whole genome shotgun (WGS) entry which is preliminary data.</text>
</comment>
<name>A0A136Q1T2_9FIRM</name>
<dbReference type="Proteomes" id="UP000070366">
    <property type="component" value="Unassembled WGS sequence"/>
</dbReference>
<accession>A0A136Q1T2</accession>
<keyword evidence="2" id="KW-1185">Reference proteome</keyword>
<dbReference type="AlphaFoldDB" id="A0A136Q1T2"/>
<reference evidence="1 2" key="1">
    <citation type="submission" date="2016-02" db="EMBL/GenBank/DDBJ databases">
        <authorList>
            <person name="Wen L."/>
            <person name="He K."/>
            <person name="Yang H."/>
        </authorList>
    </citation>
    <scope>NUCLEOTIDE SEQUENCE [LARGE SCALE GENOMIC DNA]</scope>
    <source>
        <strain evidence="1 2">DSM 22607</strain>
    </source>
</reference>
<evidence type="ECO:0000313" key="2">
    <source>
        <dbReference type="Proteomes" id="UP000070366"/>
    </source>
</evidence>
<gene>
    <name evidence="1" type="ORF">HMPREF3293_02709</name>
</gene>
<proteinExistence type="predicted"/>
<dbReference type="STRING" id="626937.HMPREF3293_02709"/>
<evidence type="ECO:0000313" key="1">
    <source>
        <dbReference type="EMBL" id="KXK64629.1"/>
    </source>
</evidence>
<protein>
    <submittedName>
        <fullName evidence="1">Uncharacterized protein</fullName>
    </submittedName>
</protein>
<organism evidence="1 2">
    <name type="scientific">Christensenella minuta</name>
    <dbReference type="NCBI Taxonomy" id="626937"/>
    <lineage>
        <taxon>Bacteria</taxon>
        <taxon>Bacillati</taxon>
        <taxon>Bacillota</taxon>
        <taxon>Clostridia</taxon>
        <taxon>Christensenellales</taxon>
        <taxon>Christensenellaceae</taxon>
        <taxon>Christensenella</taxon>
    </lineage>
</organism>